<dbReference type="EnsemblPlants" id="novel_model_706_5bd9a17a">
    <property type="protein sequence ID" value="cds.novel_model_706_5bd9a17a"/>
    <property type="gene ID" value="novel_gene_388_5bd9a17a"/>
</dbReference>
<evidence type="ECO:0000256" key="1">
    <source>
        <dbReference type="SAM" id="SignalP"/>
    </source>
</evidence>
<organism evidence="2 3">
    <name type="scientific">Cannabis sativa</name>
    <name type="common">Hemp</name>
    <name type="synonym">Marijuana</name>
    <dbReference type="NCBI Taxonomy" id="3483"/>
    <lineage>
        <taxon>Eukaryota</taxon>
        <taxon>Viridiplantae</taxon>
        <taxon>Streptophyta</taxon>
        <taxon>Embryophyta</taxon>
        <taxon>Tracheophyta</taxon>
        <taxon>Spermatophyta</taxon>
        <taxon>Magnoliopsida</taxon>
        <taxon>eudicotyledons</taxon>
        <taxon>Gunneridae</taxon>
        <taxon>Pentapetalae</taxon>
        <taxon>rosids</taxon>
        <taxon>fabids</taxon>
        <taxon>Rosales</taxon>
        <taxon>Cannabaceae</taxon>
        <taxon>Cannabis</taxon>
    </lineage>
</organism>
<sequence>MSSCLTFHLQLLAKVMIMGWLLKALNSKLEMKLHIWGIRNSVDPHFRKNVQVKKKNLLLLSLVAT</sequence>
<keyword evidence="3" id="KW-1185">Reference proteome</keyword>
<evidence type="ECO:0000313" key="2">
    <source>
        <dbReference type="EnsemblPlants" id="cds.novel_model_706_5bd9a17a"/>
    </source>
</evidence>
<feature type="chain" id="PRO_5030839446" evidence="1">
    <location>
        <begin position="28"/>
        <end position="65"/>
    </location>
</feature>
<feature type="signal peptide" evidence="1">
    <location>
        <begin position="1"/>
        <end position="27"/>
    </location>
</feature>
<dbReference type="EMBL" id="UZAU01000138">
    <property type="status" value="NOT_ANNOTATED_CDS"/>
    <property type="molecule type" value="Genomic_DNA"/>
</dbReference>
<evidence type="ECO:0000313" key="3">
    <source>
        <dbReference type="Proteomes" id="UP000596661"/>
    </source>
</evidence>
<accession>A0A803RAI4</accession>
<dbReference type="Proteomes" id="UP000596661">
    <property type="component" value="Chromosome 2"/>
</dbReference>
<keyword evidence="1" id="KW-0732">Signal</keyword>
<reference evidence="2" key="2">
    <citation type="submission" date="2021-03" db="UniProtKB">
        <authorList>
            <consortium name="EnsemblPlants"/>
        </authorList>
    </citation>
    <scope>IDENTIFICATION</scope>
</reference>
<dbReference type="Gramene" id="novel_model_706_5bd9a17a">
    <property type="protein sequence ID" value="cds.novel_model_706_5bd9a17a"/>
    <property type="gene ID" value="novel_gene_388_5bd9a17a"/>
</dbReference>
<protein>
    <submittedName>
        <fullName evidence="2">Uncharacterized protein</fullName>
    </submittedName>
</protein>
<name>A0A803RAI4_CANSA</name>
<proteinExistence type="predicted"/>
<dbReference type="AlphaFoldDB" id="A0A803RAI4"/>
<reference evidence="2" key="1">
    <citation type="submission" date="2018-11" db="EMBL/GenBank/DDBJ databases">
        <authorList>
            <person name="Grassa J C."/>
        </authorList>
    </citation>
    <scope>NUCLEOTIDE SEQUENCE [LARGE SCALE GENOMIC DNA]</scope>
</reference>